<dbReference type="Gene3D" id="3.20.20.70">
    <property type="entry name" value="Aldolase class I"/>
    <property type="match status" value="1"/>
</dbReference>
<dbReference type="NCBIfam" id="NF002298">
    <property type="entry name" value="PRK01222.1-4"/>
    <property type="match status" value="1"/>
</dbReference>
<comment type="catalytic activity">
    <reaction evidence="1 9">
        <text>N-(5-phospho-beta-D-ribosyl)anthranilate = 1-(2-carboxyphenylamino)-1-deoxy-D-ribulose 5-phosphate</text>
        <dbReference type="Rhea" id="RHEA:21540"/>
        <dbReference type="ChEBI" id="CHEBI:18277"/>
        <dbReference type="ChEBI" id="CHEBI:58613"/>
        <dbReference type="EC" id="5.3.1.24"/>
    </reaction>
</comment>
<dbReference type="SUPFAM" id="SSF51366">
    <property type="entry name" value="Ribulose-phoshate binding barrel"/>
    <property type="match status" value="1"/>
</dbReference>
<keyword evidence="6 9" id="KW-0822">Tryptophan biosynthesis</keyword>
<dbReference type="EC" id="5.3.1.24" evidence="3 9"/>
<evidence type="ECO:0000256" key="1">
    <source>
        <dbReference type="ARBA" id="ARBA00001164"/>
    </source>
</evidence>
<keyword evidence="7 9" id="KW-0057">Aromatic amino acid biosynthesis</keyword>
<dbReference type="CDD" id="cd00405">
    <property type="entry name" value="PRAI"/>
    <property type="match status" value="1"/>
</dbReference>
<accession>A0ABY1Q0H2</accession>
<comment type="caution">
    <text evidence="11">The sequence shown here is derived from an EMBL/GenBank/DDBJ whole genome shotgun (WGS) entry which is preliminary data.</text>
</comment>
<reference evidence="11 12" key="1">
    <citation type="submission" date="2017-05" db="EMBL/GenBank/DDBJ databases">
        <authorList>
            <person name="Varghese N."/>
            <person name="Submissions S."/>
        </authorList>
    </citation>
    <scope>NUCLEOTIDE SEQUENCE [LARGE SCALE GENOMIC DNA]</scope>
    <source>
        <strain evidence="11 12">DSM 26001</strain>
    </source>
</reference>
<evidence type="ECO:0000256" key="5">
    <source>
        <dbReference type="ARBA" id="ARBA00022605"/>
    </source>
</evidence>
<keyword evidence="5 9" id="KW-0028">Amino-acid biosynthesis</keyword>
<evidence type="ECO:0000313" key="12">
    <source>
        <dbReference type="Proteomes" id="UP001158049"/>
    </source>
</evidence>
<comment type="similarity">
    <text evidence="9">Belongs to the TrpF family.</text>
</comment>
<dbReference type="Pfam" id="PF00697">
    <property type="entry name" value="PRAI"/>
    <property type="match status" value="1"/>
</dbReference>
<keyword evidence="8 9" id="KW-0413">Isomerase</keyword>
<evidence type="ECO:0000259" key="10">
    <source>
        <dbReference type="Pfam" id="PF00697"/>
    </source>
</evidence>
<dbReference type="NCBIfam" id="NF002299">
    <property type="entry name" value="PRK01222.1-6"/>
    <property type="match status" value="1"/>
</dbReference>
<proteinExistence type="inferred from homology"/>
<evidence type="ECO:0000256" key="6">
    <source>
        <dbReference type="ARBA" id="ARBA00022822"/>
    </source>
</evidence>
<dbReference type="InterPro" id="IPR011060">
    <property type="entry name" value="RibuloseP-bd_barrel"/>
</dbReference>
<evidence type="ECO:0000313" key="11">
    <source>
        <dbReference type="EMBL" id="SMP54533.1"/>
    </source>
</evidence>
<dbReference type="HAMAP" id="MF_00135">
    <property type="entry name" value="PRAI"/>
    <property type="match status" value="1"/>
</dbReference>
<feature type="domain" description="N-(5'phosphoribosyl) anthranilate isomerase (PRAI)" evidence="10">
    <location>
        <begin position="13"/>
        <end position="217"/>
    </location>
</feature>
<dbReference type="Proteomes" id="UP001158049">
    <property type="component" value="Unassembled WGS sequence"/>
</dbReference>
<gene>
    <name evidence="9" type="primary">trpF</name>
    <name evidence="11" type="ORF">SAMN06295970_10433</name>
</gene>
<evidence type="ECO:0000256" key="3">
    <source>
        <dbReference type="ARBA" id="ARBA00012572"/>
    </source>
</evidence>
<dbReference type="PANTHER" id="PTHR42894:SF1">
    <property type="entry name" value="N-(5'-PHOSPHORIBOSYL)ANTHRANILATE ISOMERASE"/>
    <property type="match status" value="1"/>
</dbReference>
<dbReference type="InterPro" id="IPR044643">
    <property type="entry name" value="TrpF_fam"/>
</dbReference>
<evidence type="ECO:0000256" key="7">
    <source>
        <dbReference type="ARBA" id="ARBA00023141"/>
    </source>
</evidence>
<dbReference type="InterPro" id="IPR013785">
    <property type="entry name" value="Aldolase_TIM"/>
</dbReference>
<protein>
    <recommendedName>
        <fullName evidence="4 9">N-(5'-phosphoribosyl)anthranilate isomerase</fullName>
        <shortName evidence="9">PRAI</shortName>
        <ecNumber evidence="3 9">5.3.1.24</ecNumber>
    </recommendedName>
</protein>
<evidence type="ECO:0000256" key="9">
    <source>
        <dbReference type="HAMAP-Rule" id="MF_00135"/>
    </source>
</evidence>
<dbReference type="RefSeq" id="WP_283441607.1">
    <property type="nucleotide sequence ID" value="NZ_FXUL01000004.1"/>
</dbReference>
<dbReference type="InterPro" id="IPR001240">
    <property type="entry name" value="PRAI_dom"/>
</dbReference>
<dbReference type="EMBL" id="FXUL01000004">
    <property type="protein sequence ID" value="SMP54533.1"/>
    <property type="molecule type" value="Genomic_DNA"/>
</dbReference>
<name>A0ABY1Q0H2_9BURK</name>
<evidence type="ECO:0000256" key="8">
    <source>
        <dbReference type="ARBA" id="ARBA00023235"/>
    </source>
</evidence>
<dbReference type="PANTHER" id="PTHR42894">
    <property type="entry name" value="N-(5'-PHOSPHORIBOSYL)ANTHRANILATE ISOMERASE"/>
    <property type="match status" value="1"/>
</dbReference>
<comment type="pathway">
    <text evidence="2 9">Amino-acid biosynthesis; L-tryptophan biosynthesis; L-tryptophan from chorismate: step 3/5.</text>
</comment>
<evidence type="ECO:0000256" key="4">
    <source>
        <dbReference type="ARBA" id="ARBA00022272"/>
    </source>
</evidence>
<evidence type="ECO:0000256" key="2">
    <source>
        <dbReference type="ARBA" id="ARBA00004664"/>
    </source>
</evidence>
<keyword evidence="12" id="KW-1185">Reference proteome</keyword>
<dbReference type="GO" id="GO:0016853">
    <property type="term" value="F:isomerase activity"/>
    <property type="evidence" value="ECO:0007669"/>
    <property type="project" value="UniProtKB-KW"/>
</dbReference>
<sequence>MNAISHPARTRIKLCGLKEAEDVRNAVAAGADAIGLVFYPPSPRNLTLAQAAALAALVPPFVATVGLFVNPTAAQLREATDAARLSLLQFHGDETPAQCHALAAAVNLPFIKAFRVRPDTKPDDLLEYDSNCRAGGHLYSALLLDTWVDAYGGGGKVFDWSLIPEELAPRVVLSGGLSVHNATDAVLRVRPYAVDVSSGIEREKGVKDGEKMRAFVAAVRLADYRLSPALPEGIA</sequence>
<organism evidence="11 12">
    <name type="scientific">Noviherbaspirillum suwonense</name>
    <dbReference type="NCBI Taxonomy" id="1224511"/>
    <lineage>
        <taxon>Bacteria</taxon>
        <taxon>Pseudomonadati</taxon>
        <taxon>Pseudomonadota</taxon>
        <taxon>Betaproteobacteria</taxon>
        <taxon>Burkholderiales</taxon>
        <taxon>Oxalobacteraceae</taxon>
        <taxon>Noviherbaspirillum</taxon>
    </lineage>
</organism>